<keyword evidence="3" id="KW-1185">Reference proteome</keyword>
<sequence>MTPSHREENENGWPVDIDVTLNEHVTNNELRIESPNVVSTTHTDDVVEVTRFFSWTRLAQSFDTKSPSILNGRDYTVRLLIEHYHQQACDTREILDNETQADSEKYSQRLPPVSTTTRATGHAKDGRSPGKASRFPAPKDEVLHTLILETEFIVNSRPLTLIYVFPSDPKALTPNHF</sequence>
<dbReference type="Proteomes" id="UP000299102">
    <property type="component" value="Unassembled WGS sequence"/>
</dbReference>
<proteinExistence type="predicted"/>
<evidence type="ECO:0000256" key="1">
    <source>
        <dbReference type="SAM" id="MobiDB-lite"/>
    </source>
</evidence>
<reference evidence="2 3" key="1">
    <citation type="journal article" date="2019" name="Commun. Biol.">
        <title>The bagworm genome reveals a unique fibroin gene that provides high tensile strength.</title>
        <authorList>
            <person name="Kono N."/>
            <person name="Nakamura H."/>
            <person name="Ohtoshi R."/>
            <person name="Tomita M."/>
            <person name="Numata K."/>
            <person name="Arakawa K."/>
        </authorList>
    </citation>
    <scope>NUCLEOTIDE SEQUENCE [LARGE SCALE GENOMIC DNA]</scope>
</reference>
<accession>A0A4C1YTX9</accession>
<dbReference type="AlphaFoldDB" id="A0A4C1YTX9"/>
<dbReference type="OrthoDB" id="10049357at2759"/>
<protein>
    <submittedName>
        <fullName evidence="2">Uncharacterized protein</fullName>
    </submittedName>
</protein>
<organism evidence="2 3">
    <name type="scientific">Eumeta variegata</name>
    <name type="common">Bagworm moth</name>
    <name type="synonym">Eumeta japonica</name>
    <dbReference type="NCBI Taxonomy" id="151549"/>
    <lineage>
        <taxon>Eukaryota</taxon>
        <taxon>Metazoa</taxon>
        <taxon>Ecdysozoa</taxon>
        <taxon>Arthropoda</taxon>
        <taxon>Hexapoda</taxon>
        <taxon>Insecta</taxon>
        <taxon>Pterygota</taxon>
        <taxon>Neoptera</taxon>
        <taxon>Endopterygota</taxon>
        <taxon>Lepidoptera</taxon>
        <taxon>Glossata</taxon>
        <taxon>Ditrysia</taxon>
        <taxon>Tineoidea</taxon>
        <taxon>Psychidae</taxon>
        <taxon>Oiketicinae</taxon>
        <taxon>Eumeta</taxon>
    </lineage>
</organism>
<evidence type="ECO:0000313" key="2">
    <source>
        <dbReference type="EMBL" id="GBP79716.1"/>
    </source>
</evidence>
<comment type="caution">
    <text evidence="2">The sequence shown here is derived from an EMBL/GenBank/DDBJ whole genome shotgun (WGS) entry which is preliminary data.</text>
</comment>
<gene>
    <name evidence="2" type="ORF">EVAR_34841_1</name>
</gene>
<name>A0A4C1YTX9_EUMVA</name>
<feature type="region of interest" description="Disordered" evidence="1">
    <location>
        <begin position="101"/>
        <end position="136"/>
    </location>
</feature>
<evidence type="ECO:0000313" key="3">
    <source>
        <dbReference type="Proteomes" id="UP000299102"/>
    </source>
</evidence>
<dbReference type="EMBL" id="BGZK01001426">
    <property type="protein sequence ID" value="GBP79716.1"/>
    <property type="molecule type" value="Genomic_DNA"/>
</dbReference>